<evidence type="ECO:0000256" key="21">
    <source>
        <dbReference type="ARBA" id="ARBA00066706"/>
    </source>
</evidence>
<dbReference type="FunFam" id="1.10.10.10:FF:000064">
    <property type="entry name" value="Lysine-specific histone demethylase 1A"/>
    <property type="match status" value="1"/>
</dbReference>
<evidence type="ECO:0000256" key="10">
    <source>
        <dbReference type="ARBA" id="ARBA00022630"/>
    </source>
</evidence>
<evidence type="ECO:0000256" key="13">
    <source>
        <dbReference type="ARBA" id="ARBA00022853"/>
    </source>
</evidence>
<dbReference type="Proteomes" id="UP000618051">
    <property type="component" value="Unassembled WGS sequence"/>
</dbReference>
<dbReference type="SUPFAM" id="SSF51905">
    <property type="entry name" value="FAD/NAD(P)-binding domain"/>
    <property type="match status" value="1"/>
</dbReference>
<dbReference type="Gene3D" id="1.10.287.80">
    <property type="entry name" value="ATP synthase, gamma subunit, helix hairpin domain"/>
    <property type="match status" value="1"/>
</dbReference>
<dbReference type="Gene3D" id="3.50.50.60">
    <property type="entry name" value="FAD/NAD(P)-binding domain"/>
    <property type="match status" value="2"/>
</dbReference>
<evidence type="ECO:0000256" key="25">
    <source>
        <dbReference type="SAM" id="Coils"/>
    </source>
</evidence>
<name>A0A835NQ50_9PASS</name>
<evidence type="ECO:0000256" key="12">
    <source>
        <dbReference type="ARBA" id="ARBA00022843"/>
    </source>
</evidence>
<evidence type="ECO:0000256" key="3">
    <source>
        <dbReference type="ARBA" id="ARBA00004286"/>
    </source>
</evidence>
<comment type="caution">
    <text evidence="28">The sequence shown here is derived from an EMBL/GenBank/DDBJ whole genome shotgun (WGS) entry which is preliminary data.</text>
</comment>
<dbReference type="EC" id="1.14.99.66" evidence="21"/>
<keyword evidence="6" id="KW-0217">Developmental protein</keyword>
<organism evidence="28">
    <name type="scientific">Lamprotornis superbus</name>
    <dbReference type="NCBI Taxonomy" id="245042"/>
    <lineage>
        <taxon>Eukaryota</taxon>
        <taxon>Metazoa</taxon>
        <taxon>Chordata</taxon>
        <taxon>Craniata</taxon>
        <taxon>Vertebrata</taxon>
        <taxon>Euteleostomi</taxon>
        <taxon>Archelosauria</taxon>
        <taxon>Archosauria</taxon>
        <taxon>Dinosauria</taxon>
        <taxon>Saurischia</taxon>
        <taxon>Theropoda</taxon>
        <taxon>Coelurosauria</taxon>
        <taxon>Aves</taxon>
        <taxon>Neognathae</taxon>
        <taxon>Neoaves</taxon>
        <taxon>Telluraves</taxon>
        <taxon>Australaves</taxon>
        <taxon>Passeriformes</taxon>
        <taxon>Sturnidae</taxon>
        <taxon>Lamprotornis</taxon>
    </lineage>
</organism>
<reference evidence="29" key="3">
    <citation type="submission" date="2022-01" db="EMBL/GenBank/DDBJ databases">
        <authorList>
            <person name="Rubenstein D.R."/>
        </authorList>
    </citation>
    <scope>NUCLEOTIDE SEQUENCE</scope>
    <source>
        <strain evidence="29">SS15</strain>
        <tissue evidence="29">Liver</tissue>
    </source>
</reference>
<evidence type="ECO:0000256" key="26">
    <source>
        <dbReference type="SAM" id="MobiDB-lite"/>
    </source>
</evidence>
<evidence type="ECO:0000256" key="19">
    <source>
        <dbReference type="ARBA" id="ARBA00023242"/>
    </source>
</evidence>
<dbReference type="GO" id="GO:0003682">
    <property type="term" value="F:chromatin binding"/>
    <property type="evidence" value="ECO:0007669"/>
    <property type="project" value="UniProtKB-ARBA"/>
</dbReference>
<protein>
    <recommendedName>
        <fullName evidence="22">Lysine-specific histone demethylase 1A</fullName>
        <ecNumber evidence="21">1.14.99.66</ecNumber>
    </recommendedName>
    <alternativeName>
        <fullName evidence="23">BRAF35-HDAC complex protein BHC110</fullName>
    </alternativeName>
    <alternativeName>
        <fullName evidence="24">Flavin-containing amine oxidase domain-containing protein 2</fullName>
    </alternativeName>
</protein>
<keyword evidence="10" id="KW-0285">Flavoprotein</keyword>
<dbReference type="GO" id="GO:0000785">
    <property type="term" value="C:chromatin"/>
    <property type="evidence" value="ECO:0007669"/>
    <property type="project" value="UniProtKB-ARBA"/>
</dbReference>
<feature type="compositionally biased region" description="Acidic residues" evidence="26">
    <location>
        <begin position="45"/>
        <end position="57"/>
    </location>
</feature>
<dbReference type="GO" id="GO:0050660">
    <property type="term" value="F:flavin adenine dinucleotide binding"/>
    <property type="evidence" value="ECO:0007669"/>
    <property type="project" value="TreeGrafter"/>
</dbReference>
<keyword evidence="15" id="KW-0560">Oxidoreductase</keyword>
<dbReference type="GO" id="GO:0050767">
    <property type="term" value="P:regulation of neurogenesis"/>
    <property type="evidence" value="ECO:0007669"/>
    <property type="project" value="UniProtKB-ARBA"/>
</dbReference>
<dbReference type="InterPro" id="IPR036388">
    <property type="entry name" value="WH-like_DNA-bd_sf"/>
</dbReference>
<dbReference type="SUPFAM" id="SSF54373">
    <property type="entry name" value="FAD-linked reductases, C-terminal domain"/>
    <property type="match status" value="1"/>
</dbReference>
<keyword evidence="5" id="KW-0158">Chromosome</keyword>
<dbReference type="OrthoDB" id="9982100at2759"/>
<keyword evidence="18" id="KW-0804">Transcription</keyword>
<dbReference type="GO" id="GO:0019899">
    <property type="term" value="F:enzyme binding"/>
    <property type="evidence" value="ECO:0007669"/>
    <property type="project" value="UniProtKB-ARBA"/>
</dbReference>
<evidence type="ECO:0000256" key="6">
    <source>
        <dbReference type="ARBA" id="ARBA00022473"/>
    </source>
</evidence>
<dbReference type="InterPro" id="IPR036188">
    <property type="entry name" value="FAD/NAD-bd_sf"/>
</dbReference>
<evidence type="ECO:0000256" key="17">
    <source>
        <dbReference type="ARBA" id="ARBA00023054"/>
    </source>
</evidence>
<keyword evidence="9" id="KW-0597">Phosphoprotein</keyword>
<dbReference type="InterPro" id="IPR009057">
    <property type="entry name" value="Homeodomain-like_sf"/>
</dbReference>
<dbReference type="GO" id="GO:0003714">
    <property type="term" value="F:transcription corepressor activity"/>
    <property type="evidence" value="ECO:0007669"/>
    <property type="project" value="UniProtKB-ARBA"/>
</dbReference>
<evidence type="ECO:0000313" key="30">
    <source>
        <dbReference type="Proteomes" id="UP000618051"/>
    </source>
</evidence>
<keyword evidence="7" id="KW-0678">Repressor</keyword>
<evidence type="ECO:0000313" key="29">
    <source>
        <dbReference type="EMBL" id="KAI1231270.1"/>
    </source>
</evidence>
<dbReference type="GO" id="GO:0140682">
    <property type="term" value="F:FAD-dependent H3K4me/H3K4me3 demethylase activity"/>
    <property type="evidence" value="ECO:0007669"/>
    <property type="project" value="UniProtKB-EC"/>
</dbReference>
<feature type="region of interest" description="Disordered" evidence="26">
    <location>
        <begin position="1162"/>
        <end position="1187"/>
    </location>
</feature>
<evidence type="ECO:0000256" key="9">
    <source>
        <dbReference type="ARBA" id="ARBA00022553"/>
    </source>
</evidence>
<dbReference type="InterPro" id="IPR007526">
    <property type="entry name" value="SWIRM"/>
</dbReference>
<dbReference type="Pfam" id="PF01593">
    <property type="entry name" value="Amino_oxidase"/>
    <property type="match status" value="1"/>
</dbReference>
<keyword evidence="13" id="KW-0156">Chromatin regulator</keyword>
<comment type="subcellular location">
    <subcellularLocation>
        <location evidence="3">Chromosome</location>
    </subcellularLocation>
    <subcellularLocation>
        <location evidence="2">Nucleus</location>
    </subcellularLocation>
</comment>
<dbReference type="FunFam" id="1.10.287.80:FF:000002">
    <property type="entry name" value="Lysine-specific histone demethylase 1A"/>
    <property type="match status" value="1"/>
</dbReference>
<dbReference type="EMBL" id="JADDUC010000091">
    <property type="protein sequence ID" value="KAG0119243.1"/>
    <property type="molecule type" value="Genomic_DNA"/>
</dbReference>
<dbReference type="GO" id="GO:0003713">
    <property type="term" value="F:transcription coactivator activity"/>
    <property type="evidence" value="ECO:0007669"/>
    <property type="project" value="UniProtKB-ARBA"/>
</dbReference>
<comment type="cofactor">
    <cofactor evidence="1">
        <name>FAD</name>
        <dbReference type="ChEBI" id="CHEBI:57692"/>
    </cofactor>
</comment>
<evidence type="ECO:0000256" key="7">
    <source>
        <dbReference type="ARBA" id="ARBA00022491"/>
    </source>
</evidence>
<evidence type="ECO:0000256" key="15">
    <source>
        <dbReference type="ARBA" id="ARBA00023002"/>
    </source>
</evidence>
<evidence type="ECO:0000313" key="28">
    <source>
        <dbReference type="EMBL" id="KAG0119243.1"/>
    </source>
</evidence>
<dbReference type="Gene3D" id="3.90.660.10">
    <property type="match status" value="1"/>
</dbReference>
<evidence type="ECO:0000256" key="24">
    <source>
        <dbReference type="ARBA" id="ARBA00083219"/>
    </source>
</evidence>
<dbReference type="GO" id="GO:0043426">
    <property type="term" value="F:MRF binding"/>
    <property type="evidence" value="ECO:0007669"/>
    <property type="project" value="UniProtKB-ARBA"/>
</dbReference>
<reference evidence="28" key="1">
    <citation type="submission" date="2020-10" db="EMBL/GenBank/DDBJ databases">
        <title>Feather gene expression reveals the developmental basis of iridescence in African starlings.</title>
        <authorList>
            <person name="Rubenstein D.R."/>
        </authorList>
    </citation>
    <scope>NUCLEOTIDE SEQUENCE</scope>
    <source>
        <strain evidence="28">SS15</strain>
        <tissue evidence="28">Liver</tissue>
    </source>
</reference>
<dbReference type="PANTHER" id="PTHR10742">
    <property type="entry name" value="FLAVIN MONOAMINE OXIDASE"/>
    <property type="match status" value="1"/>
</dbReference>
<evidence type="ECO:0000256" key="1">
    <source>
        <dbReference type="ARBA" id="ARBA00001974"/>
    </source>
</evidence>
<dbReference type="GO" id="GO:0140861">
    <property type="term" value="P:DNA repair-dependent chromatin remodeling"/>
    <property type="evidence" value="ECO:0007669"/>
    <property type="project" value="UniProtKB-ARBA"/>
</dbReference>
<dbReference type="PANTHER" id="PTHR10742:SF386">
    <property type="entry name" value="LYSINE-SPECIFIC HISTONE DEMETHYLASE 1A"/>
    <property type="match status" value="1"/>
</dbReference>
<sequence>MLVEYREMDESLANLSEDEYYSEEERNAKAEKEKKLPPPPPPAPAEEENESEPEEPSGVEGAAFQSRLPHDRMTSQEAACFPDIISGPQQTQKVFLYIRNRTLQLWLDNPKIQLTFEATIQQLEAPYNSDTVLVHRVHSYLERHGLINFGIYKRVKPLPTKKTGKVIIIGSGVSGLAAARQLQSFGMDVTVLEARDRVGGRVATFRKGNYVADLGAMVVTGLGGNPMAVVSKQVNMELAKIKQKCPLYEANGQAVPKEKDEMVEQEFNRLLEATSYLSHQLDFNVLNNKPVSLGQALEVVIQLQEKHVKDEQIEHWKKIVKTQEELKDLLNKMVNLKEKIKELHQQYKEASEVKPPRDITAEFLVKSKHRDLTALCKEYDELAETQGKLEEKLQELEANPPSDVYLSSRDRQILDWHFANLEFANATPLSTLSLKHWDQDDDFEFTGSHLTVRNGYSCVPVALAEGLDIKLNTAVRQVRYTASGCEVIAVNTRSTSQTFIYKCDAVLCTLPLGVLKQQPPAVQFVPPLPEWKTSAVQRMGFGNLNKVVLCFDRVFWDPSVNLFGHVGSTTASRGELFLFWNLYKAPILLALVAGEAAGIMENISDDVIVGRCLAILKGIFGSSAVPQPKETVVSRWRADPWARGSYSYVAAGSSGNDYDLMAQPITPGPAIPGAPQPIPRLFFAGEHTIRNYPATVHGALLSGLREAGRIADQFLGAMYTLPRQPTPGVPPQQAASITCVLSSSLYQLQVQGSSDPGWGEPNPLLGFWRQNSKAQHRLSHCDWCRVHSWRAAQQQRWECAERESLGHLNRQVHAKMPPRVSKQVLCEAFEQQIEFGGAHEKKGQRQRQDPVGTQLISEMSGRPGQCPGRDKATNHRLPTAHLPLGHLCSADKTAIALGNHPKSHQDHSPMVVFRELRRLAASSRGSWSPGCNSHSSISSSCSLGLPEQHSNELLLLQHTAHYKELAIAAAAQSGAKRIAEAGAAAQTHELLTVTCFVSDEPASEEPWLFQLIVSREPAESETGTLEDTWYLCAETVPLEEGFNVSQHAGVAAFCLDNFVLEVKQFILCFLQIFCCFLQFIKAATKALQFETFFQPLKGAPQTLERNLSVLCTAVHSTLATCLPLPYHHGHGLLLDHCPSCWPHTIEATAAACRQERLLRPQQNPMRNVTGPAQEKPQRADSKCSENKSLSQPWSWELMVNPAAGTGWEMRAASSPASQSTMEAELCRAAVGHGIGLTLPQGPDRLWDLCSQRAVLHAARLAGLTAPGSTATLSGAQSCLSASTALHAATEENVKKHPGAHLSGVGSAHGTRPGCMCLQPREDSEHGWAVDSWSPDRAGQDDSYYTAAGQGAATRKFPAHTKHLHPYFRKSFHEERGLWFLTNCSPRVTEGWLP</sequence>
<dbReference type="FunFam" id="3.90.660.10:FF:000001">
    <property type="entry name" value="Lysine-specific histone demethylase"/>
    <property type="match status" value="1"/>
</dbReference>
<comment type="similarity">
    <text evidence="4">Belongs to the flavin monoamine oxidase family.</text>
</comment>
<keyword evidence="11" id="KW-0274">FAD</keyword>
<feature type="region of interest" description="Disordered" evidence="26">
    <location>
        <begin position="1"/>
        <end position="61"/>
    </location>
</feature>
<dbReference type="Gene3D" id="1.10.10.10">
    <property type="entry name" value="Winged helix-like DNA-binding domain superfamily/Winged helix DNA-binding domain"/>
    <property type="match status" value="1"/>
</dbReference>
<dbReference type="GO" id="GO:0045597">
    <property type="term" value="P:positive regulation of cell differentiation"/>
    <property type="evidence" value="ECO:0007669"/>
    <property type="project" value="UniProtKB-ARBA"/>
</dbReference>
<dbReference type="GO" id="GO:0005634">
    <property type="term" value="C:nucleus"/>
    <property type="evidence" value="ECO:0007669"/>
    <property type="project" value="UniProtKB-SubCell"/>
</dbReference>
<feature type="compositionally biased region" description="Basic and acidic residues" evidence="26">
    <location>
        <begin position="1175"/>
        <end position="1185"/>
    </location>
</feature>
<feature type="domain" description="SWIRM" evidence="27">
    <location>
        <begin position="59"/>
        <end position="158"/>
    </location>
</feature>
<evidence type="ECO:0000256" key="22">
    <source>
        <dbReference type="ARBA" id="ARBA00067125"/>
    </source>
</evidence>
<keyword evidence="17 25" id="KW-0175">Coiled coil</keyword>
<evidence type="ECO:0000256" key="2">
    <source>
        <dbReference type="ARBA" id="ARBA00004123"/>
    </source>
</evidence>
<keyword evidence="19" id="KW-0539">Nucleus</keyword>
<dbReference type="FunFam" id="3.50.50.60:FF:000027">
    <property type="entry name" value="Lysine-specific histone demethylase"/>
    <property type="match status" value="1"/>
</dbReference>
<dbReference type="GO" id="GO:2000179">
    <property type="term" value="P:positive regulation of neural precursor cell proliferation"/>
    <property type="evidence" value="ECO:0007669"/>
    <property type="project" value="UniProtKB-ARBA"/>
</dbReference>
<reference evidence="29 30" key="2">
    <citation type="journal article" date="2021" name="J. Hered.">
        <title>Feather Gene Expression Elucidates the Developmental Basis of Plumage Iridescence in African Starlings.</title>
        <authorList>
            <person name="Rubenstein D.R."/>
            <person name="Corvelo A."/>
            <person name="MacManes M.D."/>
            <person name="Maia R."/>
            <person name="Narzisi G."/>
            <person name="Rousaki A."/>
            <person name="Vandenabeele P."/>
            <person name="Shawkey M.D."/>
            <person name="Solomon J."/>
        </authorList>
    </citation>
    <scope>NUCLEOTIDE SEQUENCE [LARGE SCALE GENOMIC DNA]</scope>
    <source>
        <strain evidence="29">SS15</strain>
    </source>
</reference>
<keyword evidence="14" id="KW-0007">Acetylation</keyword>
<dbReference type="PROSITE" id="PS50934">
    <property type="entry name" value="SWIRM"/>
    <property type="match status" value="1"/>
</dbReference>
<evidence type="ECO:0000256" key="4">
    <source>
        <dbReference type="ARBA" id="ARBA00005995"/>
    </source>
</evidence>
<evidence type="ECO:0000256" key="11">
    <source>
        <dbReference type="ARBA" id="ARBA00022827"/>
    </source>
</evidence>
<evidence type="ECO:0000256" key="18">
    <source>
        <dbReference type="ARBA" id="ARBA00023163"/>
    </source>
</evidence>
<dbReference type="EMBL" id="JADDUC020000027">
    <property type="protein sequence ID" value="KAI1231270.1"/>
    <property type="molecule type" value="Genomic_DNA"/>
</dbReference>
<dbReference type="InterPro" id="IPR050281">
    <property type="entry name" value="Flavin_monoamine_oxidase"/>
</dbReference>
<keyword evidence="12" id="KW-0832">Ubl conjugation</keyword>
<evidence type="ECO:0000256" key="20">
    <source>
        <dbReference type="ARBA" id="ARBA00052817"/>
    </source>
</evidence>
<evidence type="ECO:0000256" key="23">
    <source>
        <dbReference type="ARBA" id="ARBA00082642"/>
    </source>
</evidence>
<evidence type="ECO:0000259" key="27">
    <source>
        <dbReference type="PROSITE" id="PS50934"/>
    </source>
</evidence>
<keyword evidence="16" id="KW-0805">Transcription regulation</keyword>
<feature type="coiled-coil region" evidence="25">
    <location>
        <begin position="319"/>
        <end position="353"/>
    </location>
</feature>
<keyword evidence="8" id="KW-1017">Isopeptide bond</keyword>
<dbReference type="InterPro" id="IPR002937">
    <property type="entry name" value="Amino_oxidase"/>
</dbReference>
<keyword evidence="30" id="KW-1185">Reference proteome</keyword>
<proteinExistence type="inferred from homology"/>
<dbReference type="GO" id="GO:0003723">
    <property type="term" value="F:RNA binding"/>
    <property type="evidence" value="ECO:0007669"/>
    <property type="project" value="UniProtKB-ARBA"/>
</dbReference>
<dbReference type="GO" id="GO:0000122">
    <property type="term" value="P:negative regulation of transcription by RNA polymerase II"/>
    <property type="evidence" value="ECO:0007669"/>
    <property type="project" value="UniProtKB-ARBA"/>
</dbReference>
<evidence type="ECO:0000256" key="8">
    <source>
        <dbReference type="ARBA" id="ARBA00022499"/>
    </source>
</evidence>
<dbReference type="GO" id="GO:0032454">
    <property type="term" value="F:histone H3K9 demethylase activity"/>
    <property type="evidence" value="ECO:0007669"/>
    <property type="project" value="UniProtKB-ARBA"/>
</dbReference>
<gene>
    <name evidence="29" type="ORF">IHE44_0008211</name>
    <name evidence="28" type="ORF">IHE44_014712</name>
</gene>
<dbReference type="SUPFAM" id="SSF46689">
    <property type="entry name" value="Homeodomain-like"/>
    <property type="match status" value="1"/>
</dbReference>
<evidence type="ECO:0000256" key="16">
    <source>
        <dbReference type="ARBA" id="ARBA00023015"/>
    </source>
</evidence>
<dbReference type="Pfam" id="PF04433">
    <property type="entry name" value="SWIRM"/>
    <property type="match status" value="1"/>
</dbReference>
<dbReference type="GO" id="GO:0061629">
    <property type="term" value="F:RNA polymerase II-specific DNA-binding transcription factor binding"/>
    <property type="evidence" value="ECO:0007669"/>
    <property type="project" value="UniProtKB-ARBA"/>
</dbReference>
<dbReference type="FunFam" id="3.50.50.60:FF:000029">
    <property type="entry name" value="Lysine-specific histone demethylase"/>
    <property type="match status" value="1"/>
</dbReference>
<accession>A0A835NQ50</accession>
<evidence type="ECO:0000256" key="5">
    <source>
        <dbReference type="ARBA" id="ARBA00022454"/>
    </source>
</evidence>
<comment type="catalytic activity">
    <reaction evidence="20">
        <text>N(6),N(6)-dimethyl-L-lysyl(4)-[histone H3] + 2 A + 2 H2O = L-lysyl(4)-[histone H3] + 2 formaldehyde + 2 AH2</text>
        <dbReference type="Rhea" id="RHEA:60244"/>
        <dbReference type="Rhea" id="RHEA-COMP:15540"/>
        <dbReference type="Rhea" id="RHEA-COMP:15547"/>
        <dbReference type="ChEBI" id="CHEBI:13193"/>
        <dbReference type="ChEBI" id="CHEBI:15377"/>
        <dbReference type="ChEBI" id="CHEBI:16842"/>
        <dbReference type="ChEBI" id="CHEBI:17499"/>
        <dbReference type="ChEBI" id="CHEBI:29969"/>
        <dbReference type="ChEBI" id="CHEBI:61976"/>
        <dbReference type="EC" id="1.14.99.66"/>
    </reaction>
</comment>
<dbReference type="GO" id="GO:0045944">
    <property type="term" value="P:positive regulation of transcription by RNA polymerase II"/>
    <property type="evidence" value="ECO:0007669"/>
    <property type="project" value="UniProtKB-ARBA"/>
</dbReference>
<evidence type="ECO:0000256" key="14">
    <source>
        <dbReference type="ARBA" id="ARBA00022990"/>
    </source>
</evidence>
<feature type="compositionally biased region" description="Basic and acidic residues" evidence="26">
    <location>
        <begin position="23"/>
        <end position="36"/>
    </location>
</feature>
<dbReference type="GO" id="GO:0051240">
    <property type="term" value="P:positive regulation of multicellular organismal process"/>
    <property type="evidence" value="ECO:0007669"/>
    <property type="project" value="UniProtKB-ARBA"/>
</dbReference>